<sequence>MASETAELLWLVLRGTTCSNDNMGLFIWAWVFGKITECCDEFPVCGIGLKDCIPPHPAELERRKFDAHNDPEVSWTLPQGNE</sequence>
<proteinExistence type="predicted"/>
<protein>
    <submittedName>
        <fullName evidence="1">Uncharacterized protein</fullName>
    </submittedName>
</protein>
<comment type="caution">
    <text evidence="1">The sequence shown here is derived from an EMBL/GenBank/DDBJ whole genome shotgun (WGS) entry which is preliminary data.</text>
</comment>
<keyword evidence="2" id="KW-1185">Reference proteome</keyword>
<evidence type="ECO:0000313" key="2">
    <source>
        <dbReference type="Proteomes" id="UP000701801"/>
    </source>
</evidence>
<dbReference type="EMBL" id="CAJVRM010000043">
    <property type="protein sequence ID" value="CAG8972369.1"/>
    <property type="molecule type" value="Genomic_DNA"/>
</dbReference>
<dbReference type="Proteomes" id="UP000701801">
    <property type="component" value="Unassembled WGS sequence"/>
</dbReference>
<name>A0A9N9LHD3_9HELO</name>
<organism evidence="1 2">
    <name type="scientific">Hymenoscyphus albidus</name>
    <dbReference type="NCBI Taxonomy" id="595503"/>
    <lineage>
        <taxon>Eukaryota</taxon>
        <taxon>Fungi</taxon>
        <taxon>Dikarya</taxon>
        <taxon>Ascomycota</taxon>
        <taxon>Pezizomycotina</taxon>
        <taxon>Leotiomycetes</taxon>
        <taxon>Helotiales</taxon>
        <taxon>Helotiaceae</taxon>
        <taxon>Hymenoscyphus</taxon>
    </lineage>
</organism>
<gene>
    <name evidence="1" type="ORF">HYALB_00005037</name>
</gene>
<dbReference type="AlphaFoldDB" id="A0A9N9LHD3"/>
<reference evidence="1" key="1">
    <citation type="submission" date="2021-07" db="EMBL/GenBank/DDBJ databases">
        <authorList>
            <person name="Durling M."/>
        </authorList>
    </citation>
    <scope>NUCLEOTIDE SEQUENCE</scope>
</reference>
<accession>A0A9N9LHD3</accession>
<evidence type="ECO:0000313" key="1">
    <source>
        <dbReference type="EMBL" id="CAG8972369.1"/>
    </source>
</evidence>